<protein>
    <submittedName>
        <fullName evidence="6">LacI family DNA-binding transcriptional regulator</fullName>
    </submittedName>
</protein>
<dbReference type="Pfam" id="PF00532">
    <property type="entry name" value="Peripla_BP_1"/>
    <property type="match status" value="1"/>
</dbReference>
<name>A0ABV8S7H2_9BACL</name>
<gene>
    <name evidence="6" type="ORF">ACFO1S_08650</name>
</gene>
<dbReference type="InterPro" id="IPR028082">
    <property type="entry name" value="Peripla_BP_I"/>
</dbReference>
<dbReference type="Pfam" id="PF00356">
    <property type="entry name" value="LacI"/>
    <property type="match status" value="1"/>
</dbReference>
<organism evidence="6 7">
    <name type="scientific">Cohnella boryungensis</name>
    <dbReference type="NCBI Taxonomy" id="768479"/>
    <lineage>
        <taxon>Bacteria</taxon>
        <taxon>Bacillati</taxon>
        <taxon>Bacillota</taxon>
        <taxon>Bacilli</taxon>
        <taxon>Bacillales</taxon>
        <taxon>Paenibacillaceae</taxon>
        <taxon>Cohnella</taxon>
    </lineage>
</organism>
<dbReference type="SUPFAM" id="SSF53822">
    <property type="entry name" value="Periplasmic binding protein-like I"/>
    <property type="match status" value="1"/>
</dbReference>
<evidence type="ECO:0000256" key="2">
    <source>
        <dbReference type="ARBA" id="ARBA00023015"/>
    </source>
</evidence>
<dbReference type="Gene3D" id="1.10.260.40">
    <property type="entry name" value="lambda repressor-like DNA-binding domains"/>
    <property type="match status" value="1"/>
</dbReference>
<dbReference type="GO" id="GO:0003677">
    <property type="term" value="F:DNA binding"/>
    <property type="evidence" value="ECO:0007669"/>
    <property type="project" value="UniProtKB-KW"/>
</dbReference>
<dbReference type="PROSITE" id="PS50932">
    <property type="entry name" value="HTH_LACI_2"/>
    <property type="match status" value="1"/>
</dbReference>
<comment type="caution">
    <text evidence="6">The sequence shown here is derived from an EMBL/GenBank/DDBJ whole genome shotgun (WGS) entry which is preliminary data.</text>
</comment>
<dbReference type="Gene3D" id="3.40.50.2300">
    <property type="match status" value="2"/>
</dbReference>
<evidence type="ECO:0000313" key="6">
    <source>
        <dbReference type="EMBL" id="MFC4303521.1"/>
    </source>
</evidence>
<dbReference type="PANTHER" id="PTHR30146:SF95">
    <property type="entry name" value="RIBOSE OPERON REPRESSOR"/>
    <property type="match status" value="1"/>
</dbReference>
<dbReference type="InterPro" id="IPR000843">
    <property type="entry name" value="HTH_LacI"/>
</dbReference>
<accession>A0ABV8S7H2</accession>
<dbReference type="Proteomes" id="UP001595755">
    <property type="component" value="Unassembled WGS sequence"/>
</dbReference>
<dbReference type="SUPFAM" id="SSF47413">
    <property type="entry name" value="lambda repressor-like DNA-binding domains"/>
    <property type="match status" value="1"/>
</dbReference>
<proteinExistence type="predicted"/>
<reference evidence="7" key="1">
    <citation type="journal article" date="2019" name="Int. J. Syst. Evol. Microbiol.">
        <title>The Global Catalogue of Microorganisms (GCM) 10K type strain sequencing project: providing services to taxonomists for standard genome sequencing and annotation.</title>
        <authorList>
            <consortium name="The Broad Institute Genomics Platform"/>
            <consortium name="The Broad Institute Genome Sequencing Center for Infectious Disease"/>
            <person name="Wu L."/>
            <person name="Ma J."/>
        </authorList>
    </citation>
    <scope>NUCLEOTIDE SEQUENCE [LARGE SCALE GENOMIC DNA]</scope>
    <source>
        <strain evidence="7">CGMCC 4.1641</strain>
    </source>
</reference>
<feature type="domain" description="HTH lacI-type" evidence="5">
    <location>
        <begin position="2"/>
        <end position="56"/>
    </location>
</feature>
<keyword evidence="4" id="KW-0804">Transcription</keyword>
<keyword evidence="2" id="KW-0805">Transcription regulation</keyword>
<keyword evidence="7" id="KW-1185">Reference proteome</keyword>
<dbReference type="RefSeq" id="WP_204602762.1">
    <property type="nucleotide sequence ID" value="NZ_JBHSED010000013.1"/>
</dbReference>
<dbReference type="PANTHER" id="PTHR30146">
    <property type="entry name" value="LACI-RELATED TRANSCRIPTIONAL REPRESSOR"/>
    <property type="match status" value="1"/>
</dbReference>
<evidence type="ECO:0000256" key="3">
    <source>
        <dbReference type="ARBA" id="ARBA00023125"/>
    </source>
</evidence>
<dbReference type="EMBL" id="JBHSED010000013">
    <property type="protein sequence ID" value="MFC4303521.1"/>
    <property type="molecule type" value="Genomic_DNA"/>
</dbReference>
<sequence>MPTIRDVSKLAGVSVATVSRLLNKSGYVSQEAEKSILSAMRELDYSPNEVARSLAGKKSHTIALMVPDILNPYFPRIAKSVEREAEARGYNVLLCDSDHDPAKEERYFETLRRKKMDGIILASYSARPSGLRELLERDFPVVSVDNVFDADYPMLAVTADNRGGARLAVRHLAESGCRRIGHLRGPRGVYTAEERYEGYKEELLQSGIFEPDLIAQGDYSAEKAYSATLALLDRHPRIDGLFAGNDLMAAGALQALREAGRQVPGDVKVVGFDGLDMPLLAQELSTVSQPIDEMGATAVRQLADLIDGKPIERTERRLGVSLIVRGTTGVSSQDSLYP</sequence>
<evidence type="ECO:0000256" key="4">
    <source>
        <dbReference type="ARBA" id="ARBA00023163"/>
    </source>
</evidence>
<evidence type="ECO:0000259" key="5">
    <source>
        <dbReference type="PROSITE" id="PS50932"/>
    </source>
</evidence>
<keyword evidence="1" id="KW-0678">Repressor</keyword>
<evidence type="ECO:0000313" key="7">
    <source>
        <dbReference type="Proteomes" id="UP001595755"/>
    </source>
</evidence>
<dbReference type="SMART" id="SM00354">
    <property type="entry name" value="HTH_LACI"/>
    <property type="match status" value="1"/>
</dbReference>
<dbReference type="InterPro" id="IPR001761">
    <property type="entry name" value="Peripla_BP/Lac1_sug-bd_dom"/>
</dbReference>
<dbReference type="InterPro" id="IPR010982">
    <property type="entry name" value="Lambda_DNA-bd_dom_sf"/>
</dbReference>
<keyword evidence="3 6" id="KW-0238">DNA-binding</keyword>
<dbReference type="CDD" id="cd01392">
    <property type="entry name" value="HTH_LacI"/>
    <property type="match status" value="1"/>
</dbReference>
<evidence type="ECO:0000256" key="1">
    <source>
        <dbReference type="ARBA" id="ARBA00022491"/>
    </source>
</evidence>
<dbReference type="CDD" id="cd06291">
    <property type="entry name" value="PBP1_Qymf-like"/>
    <property type="match status" value="1"/>
</dbReference>
<dbReference type="PRINTS" id="PR00036">
    <property type="entry name" value="HTHLACI"/>
</dbReference>